<proteinExistence type="predicted"/>
<dbReference type="EMBL" id="KN652317">
    <property type="protein sequence ID" value="KHN28884.1"/>
    <property type="molecule type" value="Genomic_DNA"/>
</dbReference>
<evidence type="ECO:0000313" key="1">
    <source>
        <dbReference type="EMBL" id="KHN28884.1"/>
    </source>
</evidence>
<name>A0A0B2R9R4_GLYSO</name>
<gene>
    <name evidence="1" type="ORF">glysoja_025678</name>
</gene>
<sequence>MIAIPEPCHQELLVLVHLSLDGGPPTQYLQQNDAERIHVGFLSQPKTHVVLRVQIPETTLHVRRHVGRVGPHLRQPKIRHFCHPILVQQDVRALHVAVYHALLVHARVEEVKPTRRLKTYVQPPLPRQLRTVQVVA</sequence>
<protein>
    <submittedName>
        <fullName evidence="1">Uncharacterized protein</fullName>
    </submittedName>
</protein>
<accession>A0A0B2R9R4</accession>
<dbReference type="Proteomes" id="UP000053555">
    <property type="component" value="Unassembled WGS sequence"/>
</dbReference>
<organism evidence="1">
    <name type="scientific">Glycine soja</name>
    <name type="common">Wild soybean</name>
    <dbReference type="NCBI Taxonomy" id="3848"/>
    <lineage>
        <taxon>Eukaryota</taxon>
        <taxon>Viridiplantae</taxon>
        <taxon>Streptophyta</taxon>
        <taxon>Embryophyta</taxon>
        <taxon>Tracheophyta</taxon>
        <taxon>Spermatophyta</taxon>
        <taxon>Magnoliopsida</taxon>
        <taxon>eudicotyledons</taxon>
        <taxon>Gunneridae</taxon>
        <taxon>Pentapetalae</taxon>
        <taxon>rosids</taxon>
        <taxon>fabids</taxon>
        <taxon>Fabales</taxon>
        <taxon>Fabaceae</taxon>
        <taxon>Papilionoideae</taxon>
        <taxon>50 kb inversion clade</taxon>
        <taxon>NPAAA clade</taxon>
        <taxon>indigoferoid/millettioid clade</taxon>
        <taxon>Phaseoleae</taxon>
        <taxon>Glycine</taxon>
        <taxon>Glycine subgen. Soja</taxon>
    </lineage>
</organism>
<reference evidence="1" key="1">
    <citation type="submission" date="2014-07" db="EMBL/GenBank/DDBJ databases">
        <title>Identification of a novel salt tolerance gene in wild soybean by whole-genome sequencing.</title>
        <authorList>
            <person name="Lam H.-M."/>
            <person name="Qi X."/>
            <person name="Li M.-W."/>
            <person name="Liu X."/>
            <person name="Xie M."/>
            <person name="Ni M."/>
            <person name="Xu X."/>
        </authorList>
    </citation>
    <scope>NUCLEOTIDE SEQUENCE [LARGE SCALE GENOMIC DNA]</scope>
    <source>
        <tissue evidence="1">Root</tissue>
    </source>
</reference>
<dbReference type="AlphaFoldDB" id="A0A0B2R9R4"/>